<accession>A0ABS6SMN4</accession>
<organism evidence="1 2">
    <name type="scientific">Erythrobacter ani</name>
    <dbReference type="NCBI Taxonomy" id="2827235"/>
    <lineage>
        <taxon>Bacteria</taxon>
        <taxon>Pseudomonadati</taxon>
        <taxon>Pseudomonadota</taxon>
        <taxon>Alphaproteobacteria</taxon>
        <taxon>Sphingomonadales</taxon>
        <taxon>Erythrobacteraceae</taxon>
        <taxon>Erythrobacter/Porphyrobacter group</taxon>
        <taxon>Erythrobacter</taxon>
    </lineage>
</organism>
<evidence type="ECO:0000313" key="1">
    <source>
        <dbReference type="EMBL" id="MBV7266305.1"/>
    </source>
</evidence>
<gene>
    <name evidence="1" type="ORF">KCG45_08950</name>
</gene>
<keyword evidence="2" id="KW-1185">Reference proteome</keyword>
<reference evidence="1 2" key="1">
    <citation type="submission" date="2021-04" db="EMBL/GenBank/DDBJ databases">
        <authorList>
            <person name="Pira H."/>
            <person name="Risdian C."/>
            <person name="Wink J."/>
        </authorList>
    </citation>
    <scope>NUCLEOTIDE SEQUENCE [LARGE SCALE GENOMIC DNA]</scope>
    <source>
        <strain evidence="1 2">WH131</strain>
    </source>
</reference>
<sequence>MSGKEGSVFILMNDAMPGFARIDFTEKGDVAAKVLKVNQSALPVPFRIYMAADVFDWKALQRTLRFLFREQFDPDDPEYFTGNPELLRAAIEPAASSLLEFGDEEIGISAAKRSQMDRLRSSHESLKFMSLNAAPGTILYFSKDPSISCTALENGLVQFEGKELSPAIAARQAMRKLGFAWNELAGTDYWTPLGSSLGGNAKASPSAMRMEAEMPEAPIVPNEVDDSPVVFVRNTKI</sequence>
<protein>
    <submittedName>
        <fullName evidence="1">Uncharacterized protein</fullName>
    </submittedName>
</protein>
<dbReference type="RefSeq" id="WP_218316922.1">
    <property type="nucleotide sequence ID" value="NZ_JAGSPB010000002.1"/>
</dbReference>
<name>A0ABS6SMN4_9SPHN</name>
<evidence type="ECO:0000313" key="2">
    <source>
        <dbReference type="Proteomes" id="UP000699975"/>
    </source>
</evidence>
<proteinExistence type="predicted"/>
<dbReference type="EMBL" id="JAGSPB010000002">
    <property type="protein sequence ID" value="MBV7266305.1"/>
    <property type="molecule type" value="Genomic_DNA"/>
</dbReference>
<comment type="caution">
    <text evidence="1">The sequence shown here is derived from an EMBL/GenBank/DDBJ whole genome shotgun (WGS) entry which is preliminary data.</text>
</comment>
<dbReference type="Proteomes" id="UP000699975">
    <property type="component" value="Unassembled WGS sequence"/>
</dbReference>